<keyword evidence="2" id="KW-1185">Reference proteome</keyword>
<dbReference type="STRING" id="1314778.A0A5C3NTK3"/>
<evidence type="ECO:0000313" key="1">
    <source>
        <dbReference type="EMBL" id="TFK80099.1"/>
    </source>
</evidence>
<feature type="non-terminal residue" evidence="1">
    <location>
        <position position="1"/>
    </location>
</feature>
<dbReference type="Proteomes" id="UP000308197">
    <property type="component" value="Unassembled WGS sequence"/>
</dbReference>
<dbReference type="InParanoid" id="A0A5C3NTK3"/>
<feature type="non-terminal residue" evidence="1">
    <location>
        <position position="115"/>
    </location>
</feature>
<name>A0A5C3NTK3_9APHY</name>
<sequence length="115" mass="13435">WTTDEQATWLTERVRRFTDAQADGTTRPFFNATTESWVVSWPVDPPTAEDIAKQDGDEEAAKREKFSKLRSRIEWWFRNHTRANSTGSTNKSKAVLSLTRKRTQPLMPYQAYMHL</sequence>
<dbReference type="EMBL" id="ML211849">
    <property type="protein sequence ID" value="TFK80099.1"/>
    <property type="molecule type" value="Genomic_DNA"/>
</dbReference>
<proteinExistence type="predicted"/>
<organism evidence="1 2">
    <name type="scientific">Polyporus arcularius HHB13444</name>
    <dbReference type="NCBI Taxonomy" id="1314778"/>
    <lineage>
        <taxon>Eukaryota</taxon>
        <taxon>Fungi</taxon>
        <taxon>Dikarya</taxon>
        <taxon>Basidiomycota</taxon>
        <taxon>Agaricomycotina</taxon>
        <taxon>Agaricomycetes</taxon>
        <taxon>Polyporales</taxon>
        <taxon>Polyporaceae</taxon>
        <taxon>Polyporus</taxon>
    </lineage>
</organism>
<protein>
    <submittedName>
        <fullName evidence="1">Uncharacterized protein</fullName>
    </submittedName>
</protein>
<accession>A0A5C3NTK3</accession>
<reference evidence="1 2" key="1">
    <citation type="journal article" date="2019" name="Nat. Ecol. Evol.">
        <title>Megaphylogeny resolves global patterns of mushroom evolution.</title>
        <authorList>
            <person name="Varga T."/>
            <person name="Krizsan K."/>
            <person name="Foldi C."/>
            <person name="Dima B."/>
            <person name="Sanchez-Garcia M."/>
            <person name="Sanchez-Ramirez S."/>
            <person name="Szollosi G.J."/>
            <person name="Szarkandi J.G."/>
            <person name="Papp V."/>
            <person name="Albert L."/>
            <person name="Andreopoulos W."/>
            <person name="Angelini C."/>
            <person name="Antonin V."/>
            <person name="Barry K.W."/>
            <person name="Bougher N.L."/>
            <person name="Buchanan P."/>
            <person name="Buyck B."/>
            <person name="Bense V."/>
            <person name="Catcheside P."/>
            <person name="Chovatia M."/>
            <person name="Cooper J."/>
            <person name="Damon W."/>
            <person name="Desjardin D."/>
            <person name="Finy P."/>
            <person name="Geml J."/>
            <person name="Haridas S."/>
            <person name="Hughes K."/>
            <person name="Justo A."/>
            <person name="Karasinski D."/>
            <person name="Kautmanova I."/>
            <person name="Kiss B."/>
            <person name="Kocsube S."/>
            <person name="Kotiranta H."/>
            <person name="LaButti K.M."/>
            <person name="Lechner B.E."/>
            <person name="Liimatainen K."/>
            <person name="Lipzen A."/>
            <person name="Lukacs Z."/>
            <person name="Mihaltcheva S."/>
            <person name="Morgado L.N."/>
            <person name="Niskanen T."/>
            <person name="Noordeloos M.E."/>
            <person name="Ohm R.A."/>
            <person name="Ortiz-Santana B."/>
            <person name="Ovrebo C."/>
            <person name="Racz N."/>
            <person name="Riley R."/>
            <person name="Savchenko A."/>
            <person name="Shiryaev A."/>
            <person name="Soop K."/>
            <person name="Spirin V."/>
            <person name="Szebenyi C."/>
            <person name="Tomsovsky M."/>
            <person name="Tulloss R.E."/>
            <person name="Uehling J."/>
            <person name="Grigoriev I.V."/>
            <person name="Vagvolgyi C."/>
            <person name="Papp T."/>
            <person name="Martin F.M."/>
            <person name="Miettinen O."/>
            <person name="Hibbett D.S."/>
            <person name="Nagy L.G."/>
        </authorList>
    </citation>
    <scope>NUCLEOTIDE SEQUENCE [LARGE SCALE GENOMIC DNA]</scope>
    <source>
        <strain evidence="1 2">HHB13444</strain>
    </source>
</reference>
<gene>
    <name evidence="1" type="ORF">K466DRAFT_451983</name>
</gene>
<evidence type="ECO:0000313" key="2">
    <source>
        <dbReference type="Proteomes" id="UP000308197"/>
    </source>
</evidence>
<dbReference type="AlphaFoldDB" id="A0A5C3NTK3"/>